<keyword evidence="15" id="KW-1185">Reference proteome</keyword>
<dbReference type="PROSITE" id="PS50253">
    <property type="entry name" value="COX3"/>
    <property type="match status" value="1"/>
</dbReference>
<evidence type="ECO:0000256" key="9">
    <source>
        <dbReference type="ARBA" id="ARBA00023136"/>
    </source>
</evidence>
<evidence type="ECO:0000256" key="11">
    <source>
        <dbReference type="ARBA" id="ARBA00031625"/>
    </source>
</evidence>
<dbReference type="PANTHER" id="PTHR11403">
    <property type="entry name" value="CYTOCHROME C OXIDASE SUBUNIT III"/>
    <property type="match status" value="1"/>
</dbReference>
<dbReference type="FunFam" id="1.10.287.70:FF:000082">
    <property type="entry name" value="Cytochrome c oxidase subunit 3"/>
    <property type="match status" value="1"/>
</dbReference>
<feature type="transmembrane region" description="Helical" evidence="12">
    <location>
        <begin position="200"/>
        <end position="220"/>
    </location>
</feature>
<dbReference type="PANTHER" id="PTHR11403:SF7">
    <property type="entry name" value="CYTOCHROME C OXIDASE SUBUNIT 3"/>
    <property type="match status" value="1"/>
</dbReference>
<organism evidence="14 15">
    <name type="scientific">Parendozoicomonas haliclonae</name>
    <dbReference type="NCBI Taxonomy" id="1960125"/>
    <lineage>
        <taxon>Bacteria</taxon>
        <taxon>Pseudomonadati</taxon>
        <taxon>Pseudomonadota</taxon>
        <taxon>Gammaproteobacteria</taxon>
        <taxon>Oceanospirillales</taxon>
        <taxon>Endozoicomonadaceae</taxon>
        <taxon>Parendozoicomonas</taxon>
    </lineage>
</organism>
<accession>A0A1X7AJ84</accession>
<dbReference type="GO" id="GO:0019646">
    <property type="term" value="P:aerobic electron transport chain"/>
    <property type="evidence" value="ECO:0007669"/>
    <property type="project" value="InterPro"/>
</dbReference>
<dbReference type="SUPFAM" id="SSF81452">
    <property type="entry name" value="Cytochrome c oxidase subunit III-like"/>
    <property type="match status" value="1"/>
</dbReference>
<comment type="similarity">
    <text evidence="2">Belongs to the cytochrome c oxidase subunit 3 family.</text>
</comment>
<keyword evidence="6 12" id="KW-0812">Transmembrane</keyword>
<dbReference type="GO" id="GO:0016491">
    <property type="term" value="F:oxidoreductase activity"/>
    <property type="evidence" value="ECO:0007669"/>
    <property type="project" value="UniProtKB-KW"/>
</dbReference>
<dbReference type="GO" id="GO:0004129">
    <property type="term" value="F:cytochrome-c oxidase activity"/>
    <property type="evidence" value="ECO:0007669"/>
    <property type="project" value="UniProtKB-EC"/>
</dbReference>
<evidence type="ECO:0000256" key="3">
    <source>
        <dbReference type="ARBA" id="ARBA00012949"/>
    </source>
</evidence>
<feature type="transmembrane region" description="Helical" evidence="12">
    <location>
        <begin position="21"/>
        <end position="40"/>
    </location>
</feature>
<evidence type="ECO:0000256" key="12">
    <source>
        <dbReference type="SAM" id="Phobius"/>
    </source>
</evidence>
<feature type="transmembrane region" description="Helical" evidence="12">
    <location>
        <begin position="91"/>
        <end position="116"/>
    </location>
</feature>
<dbReference type="RefSeq" id="WP_087109876.1">
    <property type="nucleotide sequence ID" value="NZ_CBCSCN010000002.1"/>
</dbReference>
<evidence type="ECO:0000256" key="7">
    <source>
        <dbReference type="ARBA" id="ARBA00022967"/>
    </source>
</evidence>
<evidence type="ECO:0000256" key="8">
    <source>
        <dbReference type="ARBA" id="ARBA00022989"/>
    </source>
</evidence>
<feature type="transmembrane region" description="Helical" evidence="12">
    <location>
        <begin position="240"/>
        <end position="262"/>
    </location>
</feature>
<evidence type="ECO:0000256" key="4">
    <source>
        <dbReference type="ARBA" id="ARBA00022347"/>
    </source>
</evidence>
<evidence type="ECO:0000256" key="1">
    <source>
        <dbReference type="ARBA" id="ARBA00004141"/>
    </source>
</evidence>
<keyword evidence="9 12" id="KW-0472">Membrane</keyword>
<comment type="subcellular location">
    <subcellularLocation>
        <location evidence="1">Membrane</location>
        <topology evidence="1">Multi-pass membrane protein</topology>
    </subcellularLocation>
</comment>
<dbReference type="EC" id="7.1.1.9" evidence="3"/>
<dbReference type="Gene3D" id="1.10.287.70">
    <property type="match status" value="1"/>
</dbReference>
<dbReference type="AlphaFoldDB" id="A0A1X7AJ84"/>
<evidence type="ECO:0000259" key="13">
    <source>
        <dbReference type="PROSITE" id="PS50253"/>
    </source>
</evidence>
<dbReference type="InterPro" id="IPR000298">
    <property type="entry name" value="Cyt_c_oxidase-like_su3"/>
</dbReference>
<dbReference type="CDD" id="cd01665">
    <property type="entry name" value="Cyt_c_Oxidase_III"/>
    <property type="match status" value="1"/>
</dbReference>
<sequence length="301" mass="33574">MATEHQAGGDGTYYVPAQSKWPIVASIGLFLTMVGAGLMMNNMSAGGQSATGHYVFFAGALVMAYMLFGWFGDVVRESRAGLYSPQMDRSFRWGMGWFIFSEVMFFAAFFGALFFVRYYAVPWLGGEGEKGSSNMLWPGFEAAWPLMTNPDSETFPGPEKLVDPWTLPLINTILLVTSSFTCTKAHHALVADNRKSTQTWLAITLVLGAVFLVVQGYEYYHAYNDLGLTLNSGIYGSTFFMLTGFHGAHVTLGAIMLLVMFIRINKGHFTSKNHFGFEAAAWYWHFVDVVWIGLFLFVYVL</sequence>
<dbReference type="FunFam" id="1.20.120.80:FF:000003">
    <property type="entry name" value="Cytochrome c oxidase subunit 3"/>
    <property type="match status" value="1"/>
</dbReference>
<dbReference type="Pfam" id="PF00510">
    <property type="entry name" value="COX3"/>
    <property type="match status" value="2"/>
</dbReference>
<evidence type="ECO:0000313" key="15">
    <source>
        <dbReference type="Proteomes" id="UP000196573"/>
    </source>
</evidence>
<keyword evidence="7" id="KW-1278">Translocase</keyword>
<keyword evidence="14" id="KW-0560">Oxidoreductase</keyword>
<keyword evidence="8 12" id="KW-1133">Transmembrane helix</keyword>
<evidence type="ECO:0000256" key="5">
    <source>
        <dbReference type="ARBA" id="ARBA00022475"/>
    </source>
</evidence>
<dbReference type="Proteomes" id="UP000196573">
    <property type="component" value="Unassembled WGS sequence"/>
</dbReference>
<name>A0A1X7AJ84_9GAMM</name>
<dbReference type="GO" id="GO:0045277">
    <property type="term" value="C:respiratory chain complex IV"/>
    <property type="evidence" value="ECO:0007669"/>
    <property type="project" value="UniProtKB-ARBA"/>
</dbReference>
<dbReference type="EMBL" id="FWPT01000004">
    <property type="protein sequence ID" value="SMA46279.1"/>
    <property type="molecule type" value="Genomic_DNA"/>
</dbReference>
<dbReference type="InterPro" id="IPR033945">
    <property type="entry name" value="Cyt_c_oxase_su3_dom"/>
</dbReference>
<evidence type="ECO:0000313" key="14">
    <source>
        <dbReference type="EMBL" id="SMA46279.1"/>
    </source>
</evidence>
<dbReference type="OrthoDB" id="9810850at2"/>
<dbReference type="InterPro" id="IPR024791">
    <property type="entry name" value="Cyt_c/ubiquinol_Oxase_su3"/>
</dbReference>
<evidence type="ECO:0000256" key="6">
    <source>
        <dbReference type="ARBA" id="ARBA00022692"/>
    </source>
</evidence>
<feature type="transmembrane region" description="Helical" evidence="12">
    <location>
        <begin position="282"/>
        <end position="300"/>
    </location>
</feature>
<gene>
    <name evidence="14" type="primary">ctaE</name>
    <name evidence="14" type="ORF">EHSB41UT_02122</name>
</gene>
<feature type="domain" description="Heme-copper oxidase subunit III family profile" evidence="13">
    <location>
        <begin position="9"/>
        <end position="301"/>
    </location>
</feature>
<keyword evidence="5" id="KW-1003">Cell membrane</keyword>
<reference evidence="14 15" key="1">
    <citation type="submission" date="2017-03" db="EMBL/GenBank/DDBJ databases">
        <authorList>
            <person name="Afonso C.L."/>
            <person name="Miller P.J."/>
            <person name="Scott M.A."/>
            <person name="Spackman E."/>
            <person name="Goraichik I."/>
            <person name="Dimitrov K.M."/>
            <person name="Suarez D.L."/>
            <person name="Swayne D.E."/>
        </authorList>
    </citation>
    <scope>NUCLEOTIDE SEQUENCE [LARGE SCALE GENOMIC DNA]</scope>
    <source>
        <strain evidence="14">SB41UT1</strain>
    </source>
</reference>
<dbReference type="InterPro" id="IPR013833">
    <property type="entry name" value="Cyt_c_oxidase_su3_a-hlx"/>
</dbReference>
<dbReference type="InterPro" id="IPR035973">
    <property type="entry name" value="Cyt_c_oxidase_su3-like_sf"/>
</dbReference>
<evidence type="ECO:0000256" key="2">
    <source>
        <dbReference type="ARBA" id="ARBA00010581"/>
    </source>
</evidence>
<evidence type="ECO:0000256" key="10">
    <source>
        <dbReference type="ARBA" id="ARBA00031400"/>
    </source>
</evidence>
<proteinExistence type="inferred from homology"/>
<dbReference type="Gene3D" id="1.20.120.80">
    <property type="entry name" value="Cytochrome c oxidase, subunit III, four-helix bundle"/>
    <property type="match status" value="1"/>
</dbReference>
<feature type="transmembrane region" description="Helical" evidence="12">
    <location>
        <begin position="52"/>
        <end position="71"/>
    </location>
</feature>
<protein>
    <recommendedName>
        <fullName evidence="4">Probable cytochrome c oxidase subunit 3</fullName>
        <ecNumber evidence="3">7.1.1.9</ecNumber>
    </recommendedName>
    <alternativeName>
        <fullName evidence="10">Cytochrome aa3 subunit 3</fullName>
    </alternativeName>
    <alternativeName>
        <fullName evidence="11">Cytochrome c oxidase polypeptide III</fullName>
    </alternativeName>
</protein>